<dbReference type="GO" id="GO:0005886">
    <property type="term" value="C:plasma membrane"/>
    <property type="evidence" value="ECO:0007669"/>
    <property type="project" value="UniProtKB-SubCell"/>
</dbReference>
<dbReference type="PANTHER" id="PTHR34979:SF1">
    <property type="entry name" value="INNER MEMBRANE PROTEIN YGAZ"/>
    <property type="match status" value="1"/>
</dbReference>
<feature type="transmembrane region" description="Helical" evidence="8">
    <location>
        <begin position="212"/>
        <end position="231"/>
    </location>
</feature>
<evidence type="ECO:0000256" key="3">
    <source>
        <dbReference type="ARBA" id="ARBA00022448"/>
    </source>
</evidence>
<dbReference type="EMBL" id="CP002683">
    <property type="protein sequence ID" value="AEH45104.1"/>
    <property type="molecule type" value="Genomic_DNA"/>
</dbReference>
<dbReference type="InterPro" id="IPR011606">
    <property type="entry name" value="Brnchd-chn_aa_trnsp_permease"/>
</dbReference>
<keyword evidence="10" id="KW-1185">Reference proteome</keyword>
<feature type="transmembrane region" description="Helical" evidence="8">
    <location>
        <begin position="145"/>
        <end position="165"/>
    </location>
</feature>
<dbReference type="KEGG" id="tid:Thein_1236"/>
<evidence type="ECO:0000256" key="4">
    <source>
        <dbReference type="ARBA" id="ARBA00022475"/>
    </source>
</evidence>
<reference evidence="10" key="1">
    <citation type="submission" date="2011-04" db="EMBL/GenBank/DDBJ databases">
        <title>The complete genome of Thermodesulfatator indicus DSM 15286.</title>
        <authorList>
            <person name="Lucas S."/>
            <person name="Copeland A."/>
            <person name="Lapidus A."/>
            <person name="Bruce D."/>
            <person name="Goodwin L."/>
            <person name="Pitluck S."/>
            <person name="Peters L."/>
            <person name="Kyrpides N."/>
            <person name="Mavromatis K."/>
            <person name="Pagani I."/>
            <person name="Ivanova N."/>
            <person name="Saunders L."/>
            <person name="Detter J.C."/>
            <person name="Tapia R."/>
            <person name="Han C."/>
            <person name="Land M."/>
            <person name="Hauser L."/>
            <person name="Markowitz V."/>
            <person name="Cheng J.-F."/>
            <person name="Hugenholtz P."/>
            <person name="Woyke T."/>
            <person name="Wu D."/>
            <person name="Spring S."/>
            <person name="Schroeder M."/>
            <person name="Brambilla E."/>
            <person name="Klenk H.-P."/>
            <person name="Eisen J.A."/>
        </authorList>
    </citation>
    <scope>NUCLEOTIDE SEQUENCE [LARGE SCALE GENOMIC DNA]</scope>
    <source>
        <strain evidence="10">DSM 15286 / JCM 11887 / CIR29812</strain>
    </source>
</reference>
<dbReference type="HOGENOM" id="CLU_065777_3_1_0"/>
<keyword evidence="3" id="KW-0813">Transport</keyword>
<organism evidence="9 10">
    <name type="scientific">Thermodesulfatator indicus (strain DSM 15286 / JCM 11887 / CIR29812)</name>
    <dbReference type="NCBI Taxonomy" id="667014"/>
    <lineage>
        <taxon>Bacteria</taxon>
        <taxon>Pseudomonadati</taxon>
        <taxon>Thermodesulfobacteriota</taxon>
        <taxon>Thermodesulfobacteria</taxon>
        <taxon>Thermodesulfobacteriales</taxon>
        <taxon>Thermodesulfatatoraceae</taxon>
        <taxon>Thermodesulfatator</taxon>
    </lineage>
</organism>
<evidence type="ECO:0000256" key="2">
    <source>
        <dbReference type="ARBA" id="ARBA00010735"/>
    </source>
</evidence>
<keyword evidence="5 8" id="KW-0812">Transmembrane</keyword>
<evidence type="ECO:0000256" key="5">
    <source>
        <dbReference type="ARBA" id="ARBA00022692"/>
    </source>
</evidence>
<comment type="subcellular location">
    <subcellularLocation>
        <location evidence="1">Cell membrane</location>
        <topology evidence="1">Multi-pass membrane protein</topology>
    </subcellularLocation>
</comment>
<dbReference type="AlphaFoldDB" id="F8A8T8"/>
<accession>F8A8T8</accession>
<gene>
    <name evidence="9" type="ordered locus">Thein_1236</name>
</gene>
<dbReference type="STRING" id="667014.Thein_1236"/>
<feature type="transmembrane region" description="Helical" evidence="8">
    <location>
        <begin position="12"/>
        <end position="36"/>
    </location>
</feature>
<comment type="similarity">
    <text evidence="2">Belongs to the AzlC family.</text>
</comment>
<name>F8A8T8_THEID</name>
<evidence type="ECO:0000256" key="1">
    <source>
        <dbReference type="ARBA" id="ARBA00004651"/>
    </source>
</evidence>
<feature type="transmembrane region" description="Helical" evidence="8">
    <location>
        <begin position="172"/>
        <end position="189"/>
    </location>
</feature>
<dbReference type="FunCoup" id="F8A8T8">
    <property type="interactions" value="102"/>
</dbReference>
<dbReference type="RefSeq" id="WP_013907846.1">
    <property type="nucleotide sequence ID" value="NC_015681.1"/>
</dbReference>
<dbReference type="InParanoid" id="F8A8T8"/>
<keyword evidence="4" id="KW-1003">Cell membrane</keyword>
<proteinExistence type="inferred from homology"/>
<evidence type="ECO:0000256" key="8">
    <source>
        <dbReference type="SAM" id="Phobius"/>
    </source>
</evidence>
<dbReference type="Pfam" id="PF03591">
    <property type="entry name" value="AzlC"/>
    <property type="match status" value="1"/>
</dbReference>
<dbReference type="eggNOG" id="COG1296">
    <property type="taxonomic scope" value="Bacteria"/>
</dbReference>
<keyword evidence="7 8" id="KW-0472">Membrane</keyword>
<evidence type="ECO:0000313" key="9">
    <source>
        <dbReference type="EMBL" id="AEH45104.1"/>
    </source>
</evidence>
<keyword evidence="6 8" id="KW-1133">Transmembrane helix</keyword>
<evidence type="ECO:0000256" key="6">
    <source>
        <dbReference type="ARBA" id="ARBA00022989"/>
    </source>
</evidence>
<dbReference type="GO" id="GO:1903785">
    <property type="term" value="P:L-valine transmembrane transport"/>
    <property type="evidence" value="ECO:0007669"/>
    <property type="project" value="TreeGrafter"/>
</dbReference>
<evidence type="ECO:0000256" key="7">
    <source>
        <dbReference type="ARBA" id="ARBA00023136"/>
    </source>
</evidence>
<dbReference type="OrthoDB" id="9803444at2"/>
<dbReference type="PANTHER" id="PTHR34979">
    <property type="entry name" value="INNER MEMBRANE PROTEIN YGAZ"/>
    <property type="match status" value="1"/>
</dbReference>
<sequence>MDKKIRSAKIAYMYGLLDSIPLILGYLPVAAAFGLAVQGAGFGTGEGLLFSALVFAGGSQFALLELLRGGTSLVASVFISLCLNLRHVLYGPVIAPLFKGIKPSKIPLLSFGLTDEVFATAQVRLPAIPLNLRPWWLLGLETGAYSSWVIGTGMGALGSAALLNFSPVLSNALKFAPAALFFSLFLPMLKKQTLIPVLTATLVTLFFSVKGYSAYGIIAAAIVGPLTGLLGERLWKTS</sequence>
<evidence type="ECO:0000313" key="10">
    <source>
        <dbReference type="Proteomes" id="UP000006793"/>
    </source>
</evidence>
<reference evidence="9 10" key="2">
    <citation type="journal article" date="2012" name="Stand. Genomic Sci.">
        <title>Complete genome sequence of the thermophilic sulfate-reducing ocean bacterium Thermodesulfatator indicus type strain (CIR29812(T)).</title>
        <authorList>
            <person name="Anderson I."/>
            <person name="Saunders E."/>
            <person name="Lapidus A."/>
            <person name="Nolan M."/>
            <person name="Lucas S."/>
            <person name="Tice H."/>
            <person name="Del Rio T.G."/>
            <person name="Cheng J.F."/>
            <person name="Han C."/>
            <person name="Tapia R."/>
            <person name="Goodwin L.A."/>
            <person name="Pitluck S."/>
            <person name="Liolios K."/>
            <person name="Mavromatis K."/>
            <person name="Pagani I."/>
            <person name="Ivanova N."/>
            <person name="Mikhailova N."/>
            <person name="Pati A."/>
            <person name="Chen A."/>
            <person name="Palaniappan K."/>
            <person name="Land M."/>
            <person name="Hauser L."/>
            <person name="Jeffries C.D."/>
            <person name="Chang Y.J."/>
            <person name="Brambilla E.M."/>
            <person name="Rohde M."/>
            <person name="Spring S."/>
            <person name="Goker M."/>
            <person name="Detter J.C."/>
            <person name="Woyke T."/>
            <person name="Bristow J."/>
            <person name="Eisen J.A."/>
            <person name="Markowitz V."/>
            <person name="Hugenholtz P."/>
            <person name="Kyrpides N.C."/>
            <person name="Klenk H.P."/>
        </authorList>
    </citation>
    <scope>NUCLEOTIDE SEQUENCE [LARGE SCALE GENOMIC DNA]</scope>
    <source>
        <strain evidence="10">DSM 15286 / JCM 11887 / CIR29812</strain>
    </source>
</reference>
<dbReference type="Proteomes" id="UP000006793">
    <property type="component" value="Chromosome"/>
</dbReference>
<dbReference type="PaxDb" id="667014-Thein_1236"/>
<protein>
    <submittedName>
        <fullName evidence="9">AzlC family protein</fullName>
    </submittedName>
</protein>